<protein>
    <submittedName>
        <fullName evidence="2">Uncharacterized protein</fullName>
    </submittedName>
</protein>
<dbReference type="EMBL" id="JAGHQM010002331">
    <property type="protein sequence ID" value="KAH0550951.1"/>
    <property type="molecule type" value="Genomic_DNA"/>
</dbReference>
<evidence type="ECO:0000256" key="1">
    <source>
        <dbReference type="SAM" id="MobiDB-lite"/>
    </source>
</evidence>
<evidence type="ECO:0000313" key="3">
    <source>
        <dbReference type="Proteomes" id="UP000750711"/>
    </source>
</evidence>
<accession>A0A9P8ICB5</accession>
<evidence type="ECO:0000313" key="2">
    <source>
        <dbReference type="EMBL" id="KAH0550951.1"/>
    </source>
</evidence>
<organism evidence="2 3">
    <name type="scientific">Trichoglossum hirsutum</name>
    <dbReference type="NCBI Taxonomy" id="265104"/>
    <lineage>
        <taxon>Eukaryota</taxon>
        <taxon>Fungi</taxon>
        <taxon>Dikarya</taxon>
        <taxon>Ascomycota</taxon>
        <taxon>Pezizomycotina</taxon>
        <taxon>Geoglossomycetes</taxon>
        <taxon>Geoglossales</taxon>
        <taxon>Geoglossaceae</taxon>
        <taxon>Trichoglossum</taxon>
    </lineage>
</organism>
<feature type="compositionally biased region" description="Low complexity" evidence="1">
    <location>
        <begin position="112"/>
        <end position="146"/>
    </location>
</feature>
<name>A0A9P8ICB5_9PEZI</name>
<proteinExistence type="predicted"/>
<comment type="caution">
    <text evidence="2">The sequence shown here is derived from an EMBL/GenBank/DDBJ whole genome shotgun (WGS) entry which is preliminary data.</text>
</comment>
<feature type="region of interest" description="Disordered" evidence="1">
    <location>
        <begin position="110"/>
        <end position="146"/>
    </location>
</feature>
<gene>
    <name evidence="2" type="ORF">GP486_007685</name>
</gene>
<keyword evidence="3" id="KW-1185">Reference proteome</keyword>
<dbReference type="AlphaFoldDB" id="A0A9P8ICB5"/>
<reference evidence="2" key="1">
    <citation type="submission" date="2021-03" db="EMBL/GenBank/DDBJ databases">
        <title>Comparative genomics and phylogenomic investigation of the class Geoglossomycetes provide insights into ecological specialization and systematics.</title>
        <authorList>
            <person name="Melie T."/>
            <person name="Pirro S."/>
            <person name="Miller A.N."/>
            <person name="Quandt A."/>
        </authorList>
    </citation>
    <scope>NUCLEOTIDE SEQUENCE</scope>
    <source>
        <strain evidence="2">CAQ_001_2017</strain>
    </source>
</reference>
<dbReference type="Proteomes" id="UP000750711">
    <property type="component" value="Unassembled WGS sequence"/>
</dbReference>
<sequence length="169" mass="16869">MQGTTDYPAYNGVASMYDVHKFMNLDAYQIGYFIQQVGLAAASFGVAKEDVEAVGMTLDKVFNKRCSPATAAIPALGPQLESMCIAPSCPLDAMAACSLYERNGTGSPPKVANASLAGNASSTAGASPTAGSTTSPSASKPPATTGAAAAEKAGNFAAIAGAVLLALAL</sequence>